<accession>A0A9P4IR69</accession>
<dbReference type="Gene3D" id="3.30.160.60">
    <property type="entry name" value="Classic Zinc Finger"/>
    <property type="match status" value="1"/>
</dbReference>
<reference evidence="2" key="1">
    <citation type="journal article" date="2020" name="Stud. Mycol.">
        <title>101 Dothideomycetes genomes: a test case for predicting lifestyles and emergence of pathogens.</title>
        <authorList>
            <person name="Haridas S."/>
            <person name="Albert R."/>
            <person name="Binder M."/>
            <person name="Bloem J."/>
            <person name="Labutti K."/>
            <person name="Salamov A."/>
            <person name="Andreopoulos B."/>
            <person name="Baker S."/>
            <person name="Barry K."/>
            <person name="Bills G."/>
            <person name="Bluhm B."/>
            <person name="Cannon C."/>
            <person name="Castanera R."/>
            <person name="Culley D."/>
            <person name="Daum C."/>
            <person name="Ezra D."/>
            <person name="Gonzalez J."/>
            <person name="Henrissat B."/>
            <person name="Kuo A."/>
            <person name="Liang C."/>
            <person name="Lipzen A."/>
            <person name="Lutzoni F."/>
            <person name="Magnuson J."/>
            <person name="Mondo S."/>
            <person name="Nolan M."/>
            <person name="Ohm R."/>
            <person name="Pangilinan J."/>
            <person name="Park H.-J."/>
            <person name="Ramirez L."/>
            <person name="Alfaro M."/>
            <person name="Sun H."/>
            <person name="Tritt A."/>
            <person name="Yoshinaga Y."/>
            <person name="Zwiers L.-H."/>
            <person name="Turgeon B."/>
            <person name="Goodwin S."/>
            <person name="Spatafora J."/>
            <person name="Crous P."/>
            <person name="Grigoriev I."/>
        </authorList>
    </citation>
    <scope>NUCLEOTIDE SEQUENCE</scope>
    <source>
        <strain evidence="2">CBS 133067</strain>
    </source>
</reference>
<name>A0A9P4IR69_9PEZI</name>
<dbReference type="Pfam" id="PF26177">
    <property type="entry name" value="zf_C2H2_17_1st"/>
    <property type="match status" value="1"/>
</dbReference>
<proteinExistence type="predicted"/>
<feature type="domain" description="G protein gamma" evidence="1">
    <location>
        <begin position="386"/>
        <end position="456"/>
    </location>
</feature>
<evidence type="ECO:0000313" key="3">
    <source>
        <dbReference type="Proteomes" id="UP000799772"/>
    </source>
</evidence>
<dbReference type="InterPro" id="IPR059095">
    <property type="entry name" value="Znf_C2H2_17_2nd"/>
</dbReference>
<protein>
    <recommendedName>
        <fullName evidence="1">G protein gamma domain-containing protein</fullName>
    </recommendedName>
</protein>
<dbReference type="EMBL" id="ML978122">
    <property type="protein sequence ID" value="KAF2102766.1"/>
    <property type="molecule type" value="Genomic_DNA"/>
</dbReference>
<organism evidence="2 3">
    <name type="scientific">Rhizodiscina lignyota</name>
    <dbReference type="NCBI Taxonomy" id="1504668"/>
    <lineage>
        <taxon>Eukaryota</taxon>
        <taxon>Fungi</taxon>
        <taxon>Dikarya</taxon>
        <taxon>Ascomycota</taxon>
        <taxon>Pezizomycotina</taxon>
        <taxon>Dothideomycetes</taxon>
        <taxon>Pleosporomycetidae</taxon>
        <taxon>Aulographales</taxon>
        <taxon>Rhizodiscinaceae</taxon>
        <taxon>Rhizodiscina</taxon>
    </lineage>
</organism>
<dbReference type="Proteomes" id="UP000799772">
    <property type="component" value="Unassembled WGS sequence"/>
</dbReference>
<evidence type="ECO:0000259" key="1">
    <source>
        <dbReference type="PROSITE" id="PS50058"/>
    </source>
</evidence>
<dbReference type="Pfam" id="PF26176">
    <property type="entry name" value="zf_C2H2_17_2"/>
    <property type="match status" value="1"/>
</dbReference>
<dbReference type="GO" id="GO:0007186">
    <property type="term" value="P:G protein-coupled receptor signaling pathway"/>
    <property type="evidence" value="ECO:0007669"/>
    <property type="project" value="InterPro"/>
</dbReference>
<comment type="caution">
    <text evidence="2">The sequence shown here is derived from an EMBL/GenBank/DDBJ whole genome shotgun (WGS) entry which is preliminary data.</text>
</comment>
<sequence>MHGHWTTILLKSMERAVLDPACFLFIDIYAPHFGDGPTILRILPGVSVVLLYSQRTVAPHGTFKATSRCQGAGKIWDRRHRLQDGLVLDASSGPVSHLNPRDIALWTDTLPVPELSQDALEARVVDWTESFLPEQVGDAAFSPQSSMDDSAYVSLPDAQGRQAKPGAEAKYQYAQDNTFADSDQQMMQGVFSPSVSAVSYQGQSETAGFMLPPSDGSISGDMGHLGLSQSAMWPMQAPNAQPSMTMGYTQSIQSPAVLRRISFPHQPAFGRSHSGMMSQDGSHMNMPSNQVPYMPSQSPELVTGSMAIPSRTSSRATMMSEYASGSSATMQQAPFASTGNGAPVPMIRHLSSGVSSVNYLDAASTTTPTTPLVDEQSSVMGFQYSEYIDLDQPGLAEQAAADMLGVEDVKDEDDIAEALQTNRPAIDENARSDPLYSAIPDKDNFYHCPFLDKEHCEHKPTRLKCNYDKYIDSHLRPFRCKERDCIDVPFSSTACLLRHQREAHGMHGHGQKPHLCHYPDCERSKDGQGFPRKYNLFDHMKRVHNHPGSIHDDERPTKRATTTLTRRRTAPAGAVVATGRVEKKGRPSKAEAEAQVAREKRNKALKSLNMQWSQRKHSAIEKLQNLEGPEDAVTLEQAEEDLAAMKKIRALLVELG</sequence>
<dbReference type="InterPro" id="IPR059009">
    <property type="entry name" value="Znf_C2H2_17_1st"/>
</dbReference>
<dbReference type="InterPro" id="IPR015898">
    <property type="entry name" value="G-protein_gamma-like_dom"/>
</dbReference>
<keyword evidence="3" id="KW-1185">Reference proteome</keyword>
<dbReference type="PROSITE" id="PS50058">
    <property type="entry name" value="G_PROTEIN_GAMMA"/>
    <property type="match status" value="1"/>
</dbReference>
<dbReference type="InterPro" id="IPR013087">
    <property type="entry name" value="Znf_C2H2_type"/>
</dbReference>
<dbReference type="OrthoDB" id="5062908at2759"/>
<gene>
    <name evidence="2" type="ORF">NA57DRAFT_52319</name>
</gene>
<dbReference type="SMART" id="SM00355">
    <property type="entry name" value="ZnF_C2H2"/>
    <property type="match status" value="2"/>
</dbReference>
<evidence type="ECO:0000313" key="2">
    <source>
        <dbReference type="EMBL" id="KAF2102766.1"/>
    </source>
</evidence>
<dbReference type="AlphaFoldDB" id="A0A9P4IR69"/>